<evidence type="ECO:0000256" key="4">
    <source>
        <dbReference type="ARBA" id="ARBA00022692"/>
    </source>
</evidence>
<evidence type="ECO:0000256" key="1">
    <source>
        <dbReference type="ARBA" id="ARBA00004651"/>
    </source>
</evidence>
<reference evidence="9 10" key="1">
    <citation type="submission" date="2018-08" db="EMBL/GenBank/DDBJ databases">
        <title>A genome reference for cultivated species of the human gut microbiota.</title>
        <authorList>
            <person name="Zou Y."/>
            <person name="Xue W."/>
            <person name="Luo G."/>
        </authorList>
    </citation>
    <scope>NUCLEOTIDE SEQUENCE [LARGE SCALE GENOMIC DNA]</scope>
    <source>
        <strain evidence="9 10">AF14-18</strain>
    </source>
</reference>
<dbReference type="Gene3D" id="1.20.1250.20">
    <property type="entry name" value="MFS general substrate transporter like domains"/>
    <property type="match status" value="1"/>
</dbReference>
<evidence type="ECO:0000256" key="6">
    <source>
        <dbReference type="ARBA" id="ARBA00023136"/>
    </source>
</evidence>
<keyword evidence="3" id="KW-1003">Cell membrane</keyword>
<organism evidence="9 10">
    <name type="scientific">Enterocloster bolteae</name>
    <dbReference type="NCBI Taxonomy" id="208479"/>
    <lineage>
        <taxon>Bacteria</taxon>
        <taxon>Bacillati</taxon>
        <taxon>Bacillota</taxon>
        <taxon>Clostridia</taxon>
        <taxon>Lachnospirales</taxon>
        <taxon>Lachnospiraceae</taxon>
        <taxon>Enterocloster</taxon>
    </lineage>
</organism>
<evidence type="ECO:0000256" key="7">
    <source>
        <dbReference type="SAM" id="Phobius"/>
    </source>
</evidence>
<comment type="caution">
    <text evidence="9">The sequence shown here is derived from an EMBL/GenBank/DDBJ whole genome shotgun (WGS) entry which is preliminary data.</text>
</comment>
<feature type="transmembrane region" description="Helical" evidence="7">
    <location>
        <begin position="241"/>
        <end position="262"/>
    </location>
</feature>
<dbReference type="GO" id="GO:0005886">
    <property type="term" value="C:plasma membrane"/>
    <property type="evidence" value="ECO:0007669"/>
    <property type="project" value="UniProtKB-SubCell"/>
</dbReference>
<feature type="transmembrane region" description="Helical" evidence="7">
    <location>
        <begin position="196"/>
        <end position="212"/>
    </location>
</feature>
<feature type="transmembrane region" description="Helical" evidence="7">
    <location>
        <begin position="306"/>
        <end position="327"/>
    </location>
</feature>
<feature type="transmembrane region" description="Helical" evidence="7">
    <location>
        <begin position="282"/>
        <end position="299"/>
    </location>
</feature>
<keyword evidence="2" id="KW-0813">Transport</keyword>
<dbReference type="Proteomes" id="UP000284543">
    <property type="component" value="Unassembled WGS sequence"/>
</dbReference>
<feature type="transmembrane region" description="Helical" evidence="7">
    <location>
        <begin position="138"/>
        <end position="159"/>
    </location>
</feature>
<evidence type="ECO:0000313" key="10">
    <source>
        <dbReference type="Proteomes" id="UP000284543"/>
    </source>
</evidence>
<feature type="transmembrane region" description="Helical" evidence="7">
    <location>
        <begin position="366"/>
        <end position="391"/>
    </location>
</feature>
<evidence type="ECO:0000259" key="8">
    <source>
        <dbReference type="PROSITE" id="PS50850"/>
    </source>
</evidence>
<dbReference type="PANTHER" id="PTHR43124">
    <property type="entry name" value="PURINE EFFLUX PUMP PBUE"/>
    <property type="match status" value="1"/>
</dbReference>
<proteinExistence type="predicted"/>
<evidence type="ECO:0000256" key="5">
    <source>
        <dbReference type="ARBA" id="ARBA00022989"/>
    </source>
</evidence>
<evidence type="ECO:0000313" key="9">
    <source>
        <dbReference type="EMBL" id="RGV75596.1"/>
    </source>
</evidence>
<protein>
    <submittedName>
        <fullName evidence="9">MFS transporter</fullName>
    </submittedName>
</protein>
<feature type="transmembrane region" description="Helical" evidence="7">
    <location>
        <begin position="171"/>
        <end position="190"/>
    </location>
</feature>
<evidence type="ECO:0000256" key="3">
    <source>
        <dbReference type="ARBA" id="ARBA00022475"/>
    </source>
</evidence>
<feature type="transmembrane region" description="Helical" evidence="7">
    <location>
        <begin position="333"/>
        <end position="354"/>
    </location>
</feature>
<keyword evidence="6 7" id="KW-0472">Membrane</keyword>
<dbReference type="InterPro" id="IPR050189">
    <property type="entry name" value="MFS_Efflux_Transporters"/>
</dbReference>
<dbReference type="PROSITE" id="PS50850">
    <property type="entry name" value="MFS"/>
    <property type="match status" value="1"/>
</dbReference>
<gene>
    <name evidence="9" type="ORF">DWW02_14975</name>
</gene>
<dbReference type="EMBL" id="QRZM01000005">
    <property type="protein sequence ID" value="RGV75596.1"/>
    <property type="molecule type" value="Genomic_DNA"/>
</dbReference>
<feature type="transmembrane region" description="Helical" evidence="7">
    <location>
        <begin position="77"/>
        <end position="99"/>
    </location>
</feature>
<dbReference type="RefSeq" id="WP_118018837.1">
    <property type="nucleotide sequence ID" value="NZ_CAUHGS010000004.1"/>
</dbReference>
<dbReference type="PANTHER" id="PTHR43124:SF3">
    <property type="entry name" value="CHLORAMPHENICOL EFFLUX PUMP RV0191"/>
    <property type="match status" value="1"/>
</dbReference>
<name>A0A412Z6I5_9FIRM</name>
<dbReference type="InterPro" id="IPR011701">
    <property type="entry name" value="MFS"/>
</dbReference>
<keyword evidence="5 7" id="KW-1133">Transmembrane helix</keyword>
<dbReference type="SUPFAM" id="SSF103473">
    <property type="entry name" value="MFS general substrate transporter"/>
    <property type="match status" value="1"/>
</dbReference>
<dbReference type="Pfam" id="PF07690">
    <property type="entry name" value="MFS_1"/>
    <property type="match status" value="1"/>
</dbReference>
<accession>A0A412Z6I5</accession>
<feature type="transmembrane region" description="Helical" evidence="7">
    <location>
        <begin position="403"/>
        <end position="423"/>
    </location>
</feature>
<keyword evidence="4 7" id="KW-0812">Transmembrane</keyword>
<sequence length="433" mass="46192">MSAKDNAAVEMTAVKMTEVEKTEVKKTEVKKTESEMKNRSMVLWAILSLSMANALVGTGISPALGVIRQSFPDAPGVLVQMIVSLPSLMVIAVAIPFAWLSRRYSVRKLCAAGLVLFLAGGLMGGLASGIYTLVLTRILIGAGYGLMMPLSVGLLSYFFTREEQHRLNGGIVIWSSVSSIICMVLAGYLAAISWRAVFLVYLFGIPCLWLCLKHIPDVTVTGAGGAAGDDRARRARGNLGVIRKTWVYGAGTFVVFVGYFAILNNCSSIILSEGLISGEKVGIIMSFQTVSSLVTGLYIGKLKKLLGRYMGTFIWLCSIGGLLSLYAKNSLALTMLGLVLFGIALASAVGTFNAEACIACERDESLAAGSVIMFMRSLGQFSSPLVLGFMARTAGASDIRFPYEGAALLSVVMMGVFWVNGLVRSSLKKQAAC</sequence>
<feature type="transmembrane region" description="Helical" evidence="7">
    <location>
        <begin position="111"/>
        <end position="132"/>
    </location>
</feature>
<feature type="transmembrane region" description="Helical" evidence="7">
    <location>
        <begin position="41"/>
        <end position="65"/>
    </location>
</feature>
<evidence type="ECO:0000256" key="2">
    <source>
        <dbReference type="ARBA" id="ARBA00022448"/>
    </source>
</evidence>
<dbReference type="AlphaFoldDB" id="A0A412Z6I5"/>
<comment type="subcellular location">
    <subcellularLocation>
        <location evidence="1">Cell membrane</location>
        <topology evidence="1">Multi-pass membrane protein</topology>
    </subcellularLocation>
</comment>
<feature type="domain" description="Major facilitator superfamily (MFS) profile" evidence="8">
    <location>
        <begin position="42"/>
        <end position="423"/>
    </location>
</feature>
<dbReference type="InterPro" id="IPR020846">
    <property type="entry name" value="MFS_dom"/>
</dbReference>
<dbReference type="InterPro" id="IPR036259">
    <property type="entry name" value="MFS_trans_sf"/>
</dbReference>
<dbReference type="GO" id="GO:0022857">
    <property type="term" value="F:transmembrane transporter activity"/>
    <property type="evidence" value="ECO:0007669"/>
    <property type="project" value="InterPro"/>
</dbReference>